<keyword evidence="3" id="KW-1185">Reference proteome</keyword>
<sequence length="170" mass="17064">MAHGQLVRSTVTEVGLHVVASLTVAALCLLANRMPFIAGAGAAILIAGGMVTLRPLLTALALQIAAFGLFALAAVLVGGAVLPSGTELGQFAALFMLAWLAGFVIPVAPGGLGVREAAFLALAGNEMPATSLLAAVLALRVASLAGDLTYGLGIMAVTRSKTTELPFRTA</sequence>
<dbReference type="Proteomes" id="UP000024284">
    <property type="component" value="Unassembled WGS sequence"/>
</dbReference>
<dbReference type="AlphaFoldDB" id="A0A086PE66"/>
<keyword evidence="1" id="KW-0472">Membrane</keyword>
<dbReference type="EMBL" id="JFZA02000002">
    <property type="protein sequence ID" value="KFG91684.1"/>
    <property type="molecule type" value="Genomic_DNA"/>
</dbReference>
<evidence type="ECO:0000313" key="3">
    <source>
        <dbReference type="Proteomes" id="UP000024284"/>
    </source>
</evidence>
<feature type="transmembrane region" description="Helical" evidence="1">
    <location>
        <begin position="14"/>
        <end position="31"/>
    </location>
</feature>
<feature type="transmembrane region" description="Helical" evidence="1">
    <location>
        <begin position="36"/>
        <end position="53"/>
    </location>
</feature>
<evidence type="ECO:0000256" key="1">
    <source>
        <dbReference type="SAM" id="Phobius"/>
    </source>
</evidence>
<evidence type="ECO:0000313" key="2">
    <source>
        <dbReference type="EMBL" id="KFG91684.1"/>
    </source>
</evidence>
<dbReference type="PATRIC" id="fig|1219045.3.peg.553"/>
<accession>A0A086PE66</accession>
<gene>
    <name evidence="2" type="ORF">BV98_000541</name>
</gene>
<feature type="transmembrane region" description="Helical" evidence="1">
    <location>
        <begin position="91"/>
        <end position="112"/>
    </location>
</feature>
<feature type="transmembrane region" description="Helical" evidence="1">
    <location>
        <begin position="132"/>
        <end position="158"/>
    </location>
</feature>
<reference evidence="2" key="1">
    <citation type="submission" date="2014-08" db="EMBL/GenBank/DDBJ databases">
        <title>Draft genome sequences of Sphingobium herbicidovorans.</title>
        <authorList>
            <person name="Gan H.M."/>
            <person name="Gan H.Y."/>
            <person name="Savka M.A."/>
        </authorList>
    </citation>
    <scope>NUCLEOTIDE SEQUENCE [LARGE SCALE GENOMIC DNA]</scope>
    <source>
        <strain evidence="2">NBRC 16415</strain>
    </source>
</reference>
<feature type="transmembrane region" description="Helical" evidence="1">
    <location>
        <begin position="59"/>
        <end position="82"/>
    </location>
</feature>
<organism evidence="2 3">
    <name type="scientific">Sphingobium herbicidovorans (strain ATCC 700291 / DSM 11019 / CCUG 56400 / KCTC 2939 / LMG 18315 / NBRC 16415 / MH)</name>
    <name type="common">Sphingomonas herbicidovorans</name>
    <dbReference type="NCBI Taxonomy" id="1219045"/>
    <lineage>
        <taxon>Bacteria</taxon>
        <taxon>Pseudomonadati</taxon>
        <taxon>Pseudomonadota</taxon>
        <taxon>Alphaproteobacteria</taxon>
        <taxon>Sphingomonadales</taxon>
        <taxon>Sphingomonadaceae</taxon>
        <taxon>Sphingobium</taxon>
    </lineage>
</organism>
<keyword evidence="1" id="KW-1133">Transmembrane helix</keyword>
<protein>
    <submittedName>
        <fullName evidence="2">Uncharacterized protein</fullName>
    </submittedName>
</protein>
<comment type="caution">
    <text evidence="2">The sequence shown here is derived from an EMBL/GenBank/DDBJ whole genome shotgun (WGS) entry which is preliminary data.</text>
</comment>
<dbReference type="STRING" id="76947.GCA_002080435_02406"/>
<keyword evidence="1" id="KW-0812">Transmembrane</keyword>
<proteinExistence type="predicted"/>
<name>A0A086PE66_SPHHM</name>